<dbReference type="InterPro" id="IPR049367">
    <property type="entry name" value="TX13C/D_rpt"/>
</dbReference>
<dbReference type="GeneID" id="116661896"/>
<feature type="coiled-coil region" evidence="5">
    <location>
        <begin position="80"/>
        <end position="131"/>
    </location>
</feature>
<dbReference type="InterPro" id="IPR001876">
    <property type="entry name" value="Znf_RanBP2"/>
</dbReference>
<accession>A0A8B8SLK6</accession>
<evidence type="ECO:0000256" key="6">
    <source>
        <dbReference type="SAM" id="MobiDB-lite"/>
    </source>
</evidence>
<comment type="similarity">
    <text evidence="1">Belongs to the TEX13 family.</text>
</comment>
<keyword evidence="4" id="KW-0862">Zinc</keyword>
<evidence type="ECO:0000256" key="3">
    <source>
        <dbReference type="ARBA" id="ARBA00022771"/>
    </source>
</evidence>
<sequence length="486" mass="53442">MALDFGDHASGFRHNEVIRFINNEVLMNGGGPDFYVTFRSRPWNEVEDRLRVVVADSQVPRPLKRACVWSALALSVRVGARQREQEARQVQRLQDQVEEREAASWALASELQRLRAEREEAAVQLRCARVALQQVMDERDTLRVRLLQVERSAQVAPPAHDTVPVPVPPAEQLGATAWPMDAEKQGKMMTMGAQSVPQSEAQVAAPAAVLYVPGPQSPWAQAMQPPLPVPVPHPFHVPFQMGFPYSTPLLPSAVMEAEAATTATASAAAATQMLTSGIYPPGPWAAVGVQEKMAPLCDQSCYGQEEYPENLQGEYPLEDSRSHSQEEGPVCPQGMTSLGDRRSHSQEEEPEKPQGTAPLGESRSHGQNKCPVMPQEMYPSGNSKSHSKEGPERPQGTSPLRGSTSCGVRKSPKKQESQEQKAKQPKGKKASGSQHRGKKSASRFRAKNWECLSCKGMNFPWRKTCYKCKNVCVAVESESLDPGQTH</sequence>
<evidence type="ECO:0000256" key="4">
    <source>
        <dbReference type="ARBA" id="ARBA00022833"/>
    </source>
</evidence>
<evidence type="ECO:0000259" key="7">
    <source>
        <dbReference type="PROSITE" id="PS01358"/>
    </source>
</evidence>
<feature type="region of interest" description="Disordered" evidence="6">
    <location>
        <begin position="314"/>
        <end position="444"/>
    </location>
</feature>
<keyword evidence="5" id="KW-0175">Coiled coil</keyword>
<reference evidence="9" key="1">
    <citation type="submission" date="2025-08" db="UniProtKB">
        <authorList>
            <consortium name="RefSeq"/>
        </authorList>
    </citation>
    <scope>IDENTIFICATION</scope>
    <source>
        <tissue evidence="9">Ear skin</tissue>
    </source>
</reference>
<dbReference type="Proteomes" id="UP000694856">
    <property type="component" value="Chromosome X"/>
</dbReference>
<evidence type="ECO:0000313" key="9">
    <source>
        <dbReference type="RefSeq" id="XP_032330619.1"/>
    </source>
</evidence>
<dbReference type="PANTHER" id="PTHR23111:SF28">
    <property type="entry name" value="TESTIS-EXPRESSED PROTEIN 13D"/>
    <property type="match status" value="1"/>
</dbReference>
<evidence type="ECO:0000313" key="8">
    <source>
        <dbReference type="Proteomes" id="UP000694856"/>
    </source>
</evidence>
<protein>
    <submittedName>
        <fullName evidence="9">Testis-expressed protein 13D-like</fullName>
    </submittedName>
</protein>
<dbReference type="GO" id="GO:0008270">
    <property type="term" value="F:zinc ion binding"/>
    <property type="evidence" value="ECO:0007669"/>
    <property type="project" value="UniProtKB-KW"/>
</dbReference>
<name>A0A8B8SLK6_CAMFR</name>
<feature type="domain" description="RanBP2-type" evidence="7">
    <location>
        <begin position="449"/>
        <end position="468"/>
    </location>
</feature>
<dbReference type="InterPro" id="IPR028193">
    <property type="entry name" value="TEX13A-D_N"/>
</dbReference>
<keyword evidence="8" id="KW-1185">Reference proteome</keyword>
<keyword evidence="2" id="KW-0479">Metal-binding</keyword>
<evidence type="ECO:0000256" key="2">
    <source>
        <dbReference type="ARBA" id="ARBA00022723"/>
    </source>
</evidence>
<feature type="compositionally biased region" description="Basic and acidic residues" evidence="6">
    <location>
        <begin position="413"/>
        <end position="422"/>
    </location>
</feature>
<dbReference type="KEGG" id="cfr:116661896"/>
<dbReference type="GO" id="GO:0003729">
    <property type="term" value="F:mRNA binding"/>
    <property type="evidence" value="ECO:0007669"/>
    <property type="project" value="TreeGrafter"/>
</dbReference>
<feature type="compositionally biased region" description="Basic residues" evidence="6">
    <location>
        <begin position="423"/>
        <end position="444"/>
    </location>
</feature>
<dbReference type="AlphaFoldDB" id="A0A8B8SLK6"/>
<dbReference type="Pfam" id="PF20868">
    <property type="entry name" value="TX13_rpt"/>
    <property type="match status" value="1"/>
</dbReference>
<gene>
    <name evidence="9" type="primary">LOC116661896</name>
</gene>
<dbReference type="PROSITE" id="PS01358">
    <property type="entry name" value="ZF_RANBP2_1"/>
    <property type="match status" value="1"/>
</dbReference>
<organism evidence="8 9">
    <name type="scientific">Camelus ferus</name>
    <name type="common">Wild bactrian camel</name>
    <name type="synonym">Camelus bactrianus ferus</name>
    <dbReference type="NCBI Taxonomy" id="419612"/>
    <lineage>
        <taxon>Eukaryota</taxon>
        <taxon>Metazoa</taxon>
        <taxon>Chordata</taxon>
        <taxon>Craniata</taxon>
        <taxon>Vertebrata</taxon>
        <taxon>Euteleostomi</taxon>
        <taxon>Mammalia</taxon>
        <taxon>Eutheria</taxon>
        <taxon>Laurasiatheria</taxon>
        <taxon>Artiodactyla</taxon>
        <taxon>Tylopoda</taxon>
        <taxon>Camelidae</taxon>
        <taxon>Camelus</taxon>
    </lineage>
</organism>
<proteinExistence type="inferred from homology"/>
<dbReference type="PANTHER" id="PTHR23111">
    <property type="entry name" value="ZINC FINGER PROTEIN"/>
    <property type="match status" value="1"/>
</dbReference>
<evidence type="ECO:0000256" key="1">
    <source>
        <dbReference type="ARBA" id="ARBA00008287"/>
    </source>
</evidence>
<evidence type="ECO:0000256" key="5">
    <source>
        <dbReference type="SAM" id="Coils"/>
    </source>
</evidence>
<keyword evidence="3" id="KW-0863">Zinc-finger</keyword>
<feature type="compositionally biased region" description="Polar residues" evidence="6">
    <location>
        <begin position="395"/>
        <end position="406"/>
    </location>
</feature>
<dbReference type="RefSeq" id="XP_032330619.1">
    <property type="nucleotide sequence ID" value="XM_032474728.1"/>
</dbReference>
<dbReference type="Pfam" id="PF15186">
    <property type="entry name" value="TEX13"/>
    <property type="match status" value="1"/>
</dbReference>